<evidence type="ECO:0000256" key="2">
    <source>
        <dbReference type="ARBA" id="ARBA00010125"/>
    </source>
</evidence>
<dbReference type="Proteomes" id="UP000821866">
    <property type="component" value="Chromosome 3"/>
</dbReference>
<name>A0A9J6EDV4_RHIMP</name>
<reference evidence="7" key="2">
    <citation type="submission" date="2021-09" db="EMBL/GenBank/DDBJ databases">
        <authorList>
            <person name="Jia N."/>
            <person name="Wang J."/>
            <person name="Shi W."/>
            <person name="Du L."/>
            <person name="Sun Y."/>
            <person name="Zhan W."/>
            <person name="Jiang J."/>
            <person name="Wang Q."/>
            <person name="Zhang B."/>
            <person name="Ji P."/>
            <person name="Sakyi L.B."/>
            <person name="Cui X."/>
            <person name="Yuan T."/>
            <person name="Jiang B."/>
            <person name="Yang W."/>
            <person name="Lam T.T.-Y."/>
            <person name="Chang Q."/>
            <person name="Ding S."/>
            <person name="Wang X."/>
            <person name="Zhu J."/>
            <person name="Ruan X."/>
            <person name="Zhao L."/>
            <person name="Wei J."/>
            <person name="Que T."/>
            <person name="Du C."/>
            <person name="Cheng J."/>
            <person name="Dai P."/>
            <person name="Han X."/>
            <person name="Huang E."/>
            <person name="Gao Y."/>
            <person name="Liu J."/>
            <person name="Shao H."/>
            <person name="Ye R."/>
            <person name="Li L."/>
            <person name="Wei W."/>
            <person name="Wang X."/>
            <person name="Wang C."/>
            <person name="Huo Q."/>
            <person name="Li W."/>
            <person name="Guo W."/>
            <person name="Chen H."/>
            <person name="Chen S."/>
            <person name="Zhou L."/>
            <person name="Zhou L."/>
            <person name="Ni X."/>
            <person name="Tian J."/>
            <person name="Zhou Y."/>
            <person name="Sheng Y."/>
            <person name="Liu T."/>
            <person name="Pan Y."/>
            <person name="Xia L."/>
            <person name="Li J."/>
            <person name="Zhao F."/>
            <person name="Cao W."/>
        </authorList>
    </citation>
    <scope>NUCLEOTIDE SEQUENCE</scope>
    <source>
        <strain evidence="7">Rmic-2018</strain>
        <tissue evidence="7">Larvae</tissue>
    </source>
</reference>
<evidence type="ECO:0000256" key="1">
    <source>
        <dbReference type="ARBA" id="ARBA00004141"/>
    </source>
</evidence>
<dbReference type="InterPro" id="IPR018781">
    <property type="entry name" value="TPRA1/CAND2/CAND8"/>
</dbReference>
<proteinExistence type="inferred from homology"/>
<dbReference type="VEuPathDB" id="VectorBase:LOC119163329"/>
<evidence type="ECO:0000256" key="4">
    <source>
        <dbReference type="ARBA" id="ARBA00022989"/>
    </source>
</evidence>
<keyword evidence="4 6" id="KW-1133">Transmembrane helix</keyword>
<gene>
    <name evidence="7" type="ORF">HPB51_025932</name>
</gene>
<evidence type="ECO:0000313" key="7">
    <source>
        <dbReference type="EMBL" id="KAH8032479.1"/>
    </source>
</evidence>
<comment type="similarity">
    <text evidence="2">Belongs to the UPF0359 family.</text>
</comment>
<sequence>MKAASTVIRQCHGTPLLLWVVVRFFLLSTEMSVLIFGLAFGRCMPSHALAAPLTVFHVGHLDSRTSIQRVLMVTSFVAELYSGTQILNETVMMYMEDMARLFKRADPAAVAQEKKLPHLIGTFRLARAEEIVLRMDIALACSDGWLNRFRKPHGLVFRPLTGEATAVDKTTCNDLRLTKLKDVIQEHDLSDINNVDETALFYQMLPQKTSIRWQQ</sequence>
<dbReference type="Pfam" id="PF10160">
    <property type="entry name" value="Tmemb_40"/>
    <property type="match status" value="1"/>
</dbReference>
<comment type="subcellular location">
    <subcellularLocation>
        <location evidence="1">Membrane</location>
        <topology evidence="1">Multi-pass membrane protein</topology>
    </subcellularLocation>
</comment>
<organism evidence="7 8">
    <name type="scientific">Rhipicephalus microplus</name>
    <name type="common">Cattle tick</name>
    <name type="synonym">Boophilus microplus</name>
    <dbReference type="NCBI Taxonomy" id="6941"/>
    <lineage>
        <taxon>Eukaryota</taxon>
        <taxon>Metazoa</taxon>
        <taxon>Ecdysozoa</taxon>
        <taxon>Arthropoda</taxon>
        <taxon>Chelicerata</taxon>
        <taxon>Arachnida</taxon>
        <taxon>Acari</taxon>
        <taxon>Parasitiformes</taxon>
        <taxon>Ixodida</taxon>
        <taxon>Ixodoidea</taxon>
        <taxon>Ixodidae</taxon>
        <taxon>Rhipicephalinae</taxon>
        <taxon>Rhipicephalus</taxon>
        <taxon>Boophilus</taxon>
    </lineage>
</organism>
<evidence type="ECO:0000313" key="8">
    <source>
        <dbReference type="Proteomes" id="UP000821866"/>
    </source>
</evidence>
<keyword evidence="3 6" id="KW-0812">Transmembrane</keyword>
<reference evidence="7" key="1">
    <citation type="journal article" date="2020" name="Cell">
        <title>Large-Scale Comparative Analyses of Tick Genomes Elucidate Their Genetic Diversity and Vector Capacities.</title>
        <authorList>
            <consortium name="Tick Genome and Microbiome Consortium (TIGMIC)"/>
            <person name="Jia N."/>
            <person name="Wang J."/>
            <person name="Shi W."/>
            <person name="Du L."/>
            <person name="Sun Y."/>
            <person name="Zhan W."/>
            <person name="Jiang J.F."/>
            <person name="Wang Q."/>
            <person name="Zhang B."/>
            <person name="Ji P."/>
            <person name="Bell-Sakyi L."/>
            <person name="Cui X.M."/>
            <person name="Yuan T.T."/>
            <person name="Jiang B.G."/>
            <person name="Yang W.F."/>
            <person name="Lam T.T."/>
            <person name="Chang Q.C."/>
            <person name="Ding S.J."/>
            <person name="Wang X.J."/>
            <person name="Zhu J.G."/>
            <person name="Ruan X.D."/>
            <person name="Zhao L."/>
            <person name="Wei J.T."/>
            <person name="Ye R.Z."/>
            <person name="Que T.C."/>
            <person name="Du C.H."/>
            <person name="Zhou Y.H."/>
            <person name="Cheng J.X."/>
            <person name="Dai P.F."/>
            <person name="Guo W.B."/>
            <person name="Han X.H."/>
            <person name="Huang E.J."/>
            <person name="Li L.F."/>
            <person name="Wei W."/>
            <person name="Gao Y.C."/>
            <person name="Liu J.Z."/>
            <person name="Shao H.Z."/>
            <person name="Wang X."/>
            <person name="Wang C.C."/>
            <person name="Yang T.C."/>
            <person name="Huo Q.B."/>
            <person name="Li W."/>
            <person name="Chen H.Y."/>
            <person name="Chen S.E."/>
            <person name="Zhou L.G."/>
            <person name="Ni X.B."/>
            <person name="Tian J.H."/>
            <person name="Sheng Y."/>
            <person name="Liu T."/>
            <person name="Pan Y.S."/>
            <person name="Xia L.Y."/>
            <person name="Li J."/>
            <person name="Zhao F."/>
            <person name="Cao W.C."/>
        </authorList>
    </citation>
    <scope>NUCLEOTIDE SEQUENCE</scope>
    <source>
        <strain evidence="7">Rmic-2018</strain>
    </source>
</reference>
<keyword evidence="8" id="KW-1185">Reference proteome</keyword>
<evidence type="ECO:0000256" key="5">
    <source>
        <dbReference type="ARBA" id="ARBA00023136"/>
    </source>
</evidence>
<accession>A0A9J6EDV4</accession>
<evidence type="ECO:0008006" key="9">
    <source>
        <dbReference type="Google" id="ProtNLM"/>
    </source>
</evidence>
<evidence type="ECO:0000256" key="3">
    <source>
        <dbReference type="ARBA" id="ARBA00022692"/>
    </source>
</evidence>
<protein>
    <recommendedName>
        <fullName evidence="9">HTH CENPB-type domain-containing protein</fullName>
    </recommendedName>
</protein>
<comment type="caution">
    <text evidence="7">The sequence shown here is derived from an EMBL/GenBank/DDBJ whole genome shotgun (WGS) entry which is preliminary data.</text>
</comment>
<dbReference type="GO" id="GO:0016020">
    <property type="term" value="C:membrane"/>
    <property type="evidence" value="ECO:0007669"/>
    <property type="project" value="UniProtKB-SubCell"/>
</dbReference>
<feature type="transmembrane region" description="Helical" evidence="6">
    <location>
        <begin position="16"/>
        <end position="40"/>
    </location>
</feature>
<evidence type="ECO:0000256" key="6">
    <source>
        <dbReference type="SAM" id="Phobius"/>
    </source>
</evidence>
<dbReference type="AlphaFoldDB" id="A0A9J6EDV4"/>
<keyword evidence="5 6" id="KW-0472">Membrane</keyword>
<dbReference type="EMBL" id="JABSTU010000005">
    <property type="protein sequence ID" value="KAH8032479.1"/>
    <property type="molecule type" value="Genomic_DNA"/>
</dbReference>